<dbReference type="OrthoDB" id="4588666at2759"/>
<dbReference type="VEuPathDB" id="FungiDB:MMYC01_200951"/>
<organism evidence="3 4">
    <name type="scientific">Madurella mycetomatis</name>
    <dbReference type="NCBI Taxonomy" id="100816"/>
    <lineage>
        <taxon>Eukaryota</taxon>
        <taxon>Fungi</taxon>
        <taxon>Dikarya</taxon>
        <taxon>Ascomycota</taxon>
        <taxon>Pezizomycotina</taxon>
        <taxon>Sordariomycetes</taxon>
        <taxon>Sordariomycetidae</taxon>
        <taxon>Sordariales</taxon>
        <taxon>Sordariales incertae sedis</taxon>
        <taxon>Madurella</taxon>
    </lineage>
</organism>
<feature type="compositionally biased region" description="Gly residues" evidence="1">
    <location>
        <begin position="276"/>
        <end position="286"/>
    </location>
</feature>
<name>A0A175WEG6_9PEZI</name>
<dbReference type="EMBL" id="LCTW02000107">
    <property type="protein sequence ID" value="KXX78819.1"/>
    <property type="molecule type" value="Genomic_DNA"/>
</dbReference>
<keyword evidence="4" id="KW-1185">Reference proteome</keyword>
<comment type="caution">
    <text evidence="3">The sequence shown here is derived from an EMBL/GenBank/DDBJ whole genome shotgun (WGS) entry which is preliminary data.</text>
</comment>
<feature type="region of interest" description="Disordered" evidence="1">
    <location>
        <begin position="83"/>
        <end position="137"/>
    </location>
</feature>
<feature type="compositionally biased region" description="Basic and acidic residues" evidence="1">
    <location>
        <begin position="309"/>
        <end position="320"/>
    </location>
</feature>
<feature type="region of interest" description="Disordered" evidence="1">
    <location>
        <begin position="260"/>
        <end position="329"/>
    </location>
</feature>
<evidence type="ECO:0000313" key="2">
    <source>
        <dbReference type="EMBL" id="KXX78819.1"/>
    </source>
</evidence>
<feature type="compositionally biased region" description="Pro residues" evidence="1">
    <location>
        <begin position="86"/>
        <end position="95"/>
    </location>
</feature>
<evidence type="ECO:0000256" key="1">
    <source>
        <dbReference type="SAM" id="MobiDB-lite"/>
    </source>
</evidence>
<reference evidence="3" key="2">
    <citation type="submission" date="2015-06" db="EMBL/GenBank/DDBJ databases">
        <authorList>
            <person name="Hoefler B.C."/>
            <person name="Straight P.D."/>
        </authorList>
    </citation>
    <scope>NUCLEOTIDE SEQUENCE [LARGE SCALE GENOMIC DNA]</scope>
    <source>
        <strain evidence="3">Mm55</strain>
    </source>
</reference>
<feature type="region of interest" description="Disordered" evidence="1">
    <location>
        <begin position="209"/>
        <end position="229"/>
    </location>
</feature>
<proteinExistence type="predicted"/>
<protein>
    <submittedName>
        <fullName evidence="3">Uncharacterized protein</fullName>
    </submittedName>
</protein>
<dbReference type="EMBL" id="LCTW02000020">
    <property type="protein sequence ID" value="KXX82157.1"/>
    <property type="molecule type" value="Genomic_DNA"/>
</dbReference>
<reference evidence="3 4" key="3">
    <citation type="submission" date="2016-01" db="EMBL/GenBank/DDBJ databases">
        <title>Madurella mycetomatis genome sequencing.</title>
        <authorList>
            <person name="Van De Sande W."/>
        </authorList>
    </citation>
    <scope>NUCLEOTIDE SEQUENCE [LARGE SCALE GENOMIC DNA]</scope>
    <source>
        <strain evidence="4">mm55</strain>
        <strain evidence="3">Mm55</strain>
    </source>
</reference>
<feature type="compositionally biased region" description="Low complexity" evidence="1">
    <location>
        <begin position="125"/>
        <end position="137"/>
    </location>
</feature>
<evidence type="ECO:0000313" key="3">
    <source>
        <dbReference type="EMBL" id="KXX82157.1"/>
    </source>
</evidence>
<reference evidence="4" key="1">
    <citation type="submission" date="2015-06" db="EMBL/GenBank/DDBJ databases">
        <authorList>
            <person name="van de Sande W.W.J."/>
        </authorList>
    </citation>
    <scope>NUCLEOTIDE SEQUENCE [LARGE SCALE GENOMIC DNA]</scope>
    <source>
        <strain evidence="4">mm55</strain>
    </source>
</reference>
<dbReference type="Proteomes" id="UP000078237">
    <property type="component" value="Unassembled WGS sequence"/>
</dbReference>
<gene>
    <name evidence="3" type="ORF">MMYC01_200951</name>
    <name evidence="2" type="ORF">MMYC01_205659</name>
</gene>
<sequence>MDPDLKAGVNAHVSPCELVPPCRQGGHRTCISEGRQHAAKPIGKYYFTEDALKHDLAALKRGAVYQKTNFTNEQKPGYLGIIYPCEPSPGTPSPKAPTRIQPPRAAKRKAPEPTLQPPPPRRARQQQTAKQKKTVTTVPARPFRETKGDYTLAPYDWAQFCNHNQGEHRPSPWSYVQLQGLDVAYFVMRLERAVREKIRDLVTAPSIATTNGAGEKQDHEETTGATTGAGADQRKRFCCALASLGARGCSNSLLPSSPPFKPAAALAPGEDWRPPAGGGEDGGHGGLTDAADGIGRGGTRGCSSWAADEVGRREERDRQHTPAPDAEMEISPTLGRWPASERIVATEGLEGHVVEVSGLRCAMDLCACPITSSEVEADERLRFLML</sequence>
<dbReference type="VEuPathDB" id="FungiDB:MMYC01_205659"/>
<accession>A0A175WEG6</accession>
<evidence type="ECO:0000313" key="4">
    <source>
        <dbReference type="Proteomes" id="UP000078237"/>
    </source>
</evidence>
<dbReference type="AlphaFoldDB" id="A0A175WEG6"/>